<reference evidence="1" key="1">
    <citation type="submission" date="2021-05" db="EMBL/GenBank/DDBJ databases">
        <authorList>
            <person name="Pietrasiak N."/>
            <person name="Ward R."/>
            <person name="Stajich J.E."/>
            <person name="Kurbessoian T."/>
        </authorList>
    </citation>
    <scope>NUCLEOTIDE SEQUENCE</scope>
    <source>
        <strain evidence="1">GSE-NOS-MK-12-04C</strain>
    </source>
</reference>
<sequence length="63" mass="7484">MKKILILAANPTSTKHLSLDEEVREIKEALQLSKYREQFIIESNWAVRPDDIRRSILQFQPFK</sequence>
<dbReference type="Proteomes" id="UP000729701">
    <property type="component" value="Unassembled WGS sequence"/>
</dbReference>
<accession>A0A951UW18</accession>
<proteinExistence type="predicted"/>
<comment type="caution">
    <text evidence="1">The sequence shown here is derived from an EMBL/GenBank/DDBJ whole genome shotgun (WGS) entry which is preliminary data.</text>
</comment>
<organism evidence="1 2">
    <name type="scientific">Cyanomargarita calcarea GSE-NOS-MK-12-04C</name>
    <dbReference type="NCBI Taxonomy" id="2839659"/>
    <lineage>
        <taxon>Bacteria</taxon>
        <taxon>Bacillati</taxon>
        <taxon>Cyanobacteriota</taxon>
        <taxon>Cyanophyceae</taxon>
        <taxon>Nostocales</taxon>
        <taxon>Cyanomargaritaceae</taxon>
        <taxon>Cyanomargarita</taxon>
    </lineage>
</organism>
<dbReference type="EMBL" id="JAHHGZ010000046">
    <property type="protein sequence ID" value="MBW4671502.1"/>
    <property type="molecule type" value="Genomic_DNA"/>
</dbReference>
<protein>
    <submittedName>
        <fullName evidence="1">Uncharacterized protein</fullName>
    </submittedName>
</protein>
<name>A0A951UW18_9CYAN</name>
<evidence type="ECO:0000313" key="1">
    <source>
        <dbReference type="EMBL" id="MBW4671502.1"/>
    </source>
</evidence>
<dbReference type="AlphaFoldDB" id="A0A951UW18"/>
<reference evidence="1" key="2">
    <citation type="journal article" date="2022" name="Microbiol. Resour. Announc.">
        <title>Metagenome Sequencing to Explore Phylogenomics of Terrestrial Cyanobacteria.</title>
        <authorList>
            <person name="Ward R.D."/>
            <person name="Stajich J.E."/>
            <person name="Johansen J.R."/>
            <person name="Huntemann M."/>
            <person name="Clum A."/>
            <person name="Foster B."/>
            <person name="Foster B."/>
            <person name="Roux S."/>
            <person name="Palaniappan K."/>
            <person name="Varghese N."/>
            <person name="Mukherjee S."/>
            <person name="Reddy T.B.K."/>
            <person name="Daum C."/>
            <person name="Copeland A."/>
            <person name="Chen I.A."/>
            <person name="Ivanova N.N."/>
            <person name="Kyrpides N.C."/>
            <person name="Shapiro N."/>
            <person name="Eloe-Fadrosh E.A."/>
            <person name="Pietrasiak N."/>
        </authorList>
    </citation>
    <scope>NUCLEOTIDE SEQUENCE</scope>
    <source>
        <strain evidence="1">GSE-NOS-MK-12-04C</strain>
    </source>
</reference>
<gene>
    <name evidence="1" type="ORF">KME60_29780</name>
</gene>
<evidence type="ECO:0000313" key="2">
    <source>
        <dbReference type="Proteomes" id="UP000729701"/>
    </source>
</evidence>